<evidence type="ECO:0000259" key="3">
    <source>
        <dbReference type="PROSITE" id="PS50853"/>
    </source>
</evidence>
<reference evidence="4" key="1">
    <citation type="submission" date="2021-03" db="EMBL/GenBank/DDBJ databases">
        <authorList>
            <person name="Bekaert M."/>
        </authorList>
    </citation>
    <scope>NUCLEOTIDE SEQUENCE</scope>
</reference>
<feature type="transmembrane region" description="Helical" evidence="2">
    <location>
        <begin position="357"/>
        <end position="378"/>
    </location>
</feature>
<evidence type="ECO:0000256" key="2">
    <source>
        <dbReference type="SAM" id="Phobius"/>
    </source>
</evidence>
<proteinExistence type="predicted"/>
<keyword evidence="2" id="KW-1133">Transmembrane helix</keyword>
<dbReference type="SUPFAM" id="SSF49265">
    <property type="entry name" value="Fibronectin type III"/>
    <property type="match status" value="2"/>
</dbReference>
<feature type="region of interest" description="Disordered" evidence="1">
    <location>
        <begin position="140"/>
        <end position="172"/>
    </location>
</feature>
<protein>
    <recommendedName>
        <fullName evidence="3">Fibronectin type-III domain-containing protein</fullName>
    </recommendedName>
</protein>
<dbReference type="InterPro" id="IPR036116">
    <property type="entry name" value="FN3_sf"/>
</dbReference>
<dbReference type="InterPro" id="IPR003961">
    <property type="entry name" value="FN3_dom"/>
</dbReference>
<sequence length="381" mass="43610">MTDCDDEENNTLTEWLSQYKETIIQSIRKDAMTFIEILKGDSKFLDENIRKDIDSLTRTPRLSCKGMCRYYTIILTKTTSNKGTSTEYILHDKETPTACVLQDKKTDNKPLTYCILHNTIIERIQSNNESPPECILEDKETMTEGSPQDKETMTEGSLQDKETMTQGSIQDKETMTASTTHIRALFEPGCPSALNITTTKIELKWEEPSIGTDFIHFYQIICEEQSSSWTCLFETPKHACNYVVKGLKPNAEDLLEPGCPSALDITSTQVELKWEELSKGTDFIHFYQIFCEEQSSSRRYLFETPRNDCNFVVEGLKPNTKYAFKIQAVKNGQNKGPVSKALTVTTLEISCDRMAEFLYVLFYIAVLIWFTYLFCYSLTAT</sequence>
<keyword evidence="5" id="KW-1185">Reference proteome</keyword>
<organism evidence="4 5">
    <name type="scientific">Mytilus edulis</name>
    <name type="common">Blue mussel</name>
    <dbReference type="NCBI Taxonomy" id="6550"/>
    <lineage>
        <taxon>Eukaryota</taxon>
        <taxon>Metazoa</taxon>
        <taxon>Spiralia</taxon>
        <taxon>Lophotrochozoa</taxon>
        <taxon>Mollusca</taxon>
        <taxon>Bivalvia</taxon>
        <taxon>Autobranchia</taxon>
        <taxon>Pteriomorphia</taxon>
        <taxon>Mytilida</taxon>
        <taxon>Mytiloidea</taxon>
        <taxon>Mytilidae</taxon>
        <taxon>Mytilinae</taxon>
        <taxon>Mytilus</taxon>
    </lineage>
</organism>
<dbReference type="PANTHER" id="PTHR46957">
    <property type="entry name" value="CYTOKINE RECEPTOR"/>
    <property type="match status" value="1"/>
</dbReference>
<feature type="compositionally biased region" description="Basic and acidic residues" evidence="1">
    <location>
        <begin position="140"/>
        <end position="163"/>
    </location>
</feature>
<dbReference type="Proteomes" id="UP000683360">
    <property type="component" value="Unassembled WGS sequence"/>
</dbReference>
<accession>A0A8S3VFC0</accession>
<evidence type="ECO:0000256" key="1">
    <source>
        <dbReference type="SAM" id="MobiDB-lite"/>
    </source>
</evidence>
<dbReference type="GO" id="GO:0016020">
    <property type="term" value="C:membrane"/>
    <property type="evidence" value="ECO:0007669"/>
    <property type="project" value="UniProtKB-SubCell"/>
</dbReference>
<dbReference type="Gene3D" id="2.60.40.10">
    <property type="entry name" value="Immunoglobulins"/>
    <property type="match status" value="2"/>
</dbReference>
<dbReference type="OrthoDB" id="6130591at2759"/>
<dbReference type="CDD" id="cd00063">
    <property type="entry name" value="FN3"/>
    <property type="match status" value="2"/>
</dbReference>
<dbReference type="Pfam" id="PF00041">
    <property type="entry name" value="fn3"/>
    <property type="match status" value="1"/>
</dbReference>
<keyword evidence="2" id="KW-0472">Membrane</keyword>
<dbReference type="AlphaFoldDB" id="A0A8S3VFC0"/>
<evidence type="ECO:0000313" key="5">
    <source>
        <dbReference type="Proteomes" id="UP000683360"/>
    </source>
</evidence>
<evidence type="ECO:0000313" key="4">
    <source>
        <dbReference type="EMBL" id="CAG2252311.1"/>
    </source>
</evidence>
<dbReference type="PROSITE" id="PS50853">
    <property type="entry name" value="FN3"/>
    <property type="match status" value="1"/>
</dbReference>
<gene>
    <name evidence="4" type="ORF">MEDL_63906</name>
</gene>
<dbReference type="SMART" id="SM00060">
    <property type="entry name" value="FN3"/>
    <property type="match status" value="1"/>
</dbReference>
<feature type="domain" description="Fibronectin type-III" evidence="3">
    <location>
        <begin position="256"/>
        <end position="349"/>
    </location>
</feature>
<dbReference type="InterPro" id="IPR013783">
    <property type="entry name" value="Ig-like_fold"/>
</dbReference>
<comment type="caution">
    <text evidence="4">The sequence shown here is derived from an EMBL/GenBank/DDBJ whole genome shotgun (WGS) entry which is preliminary data.</text>
</comment>
<name>A0A8S3VFC0_MYTED</name>
<dbReference type="EMBL" id="CAJPWZ010003115">
    <property type="protein sequence ID" value="CAG2252311.1"/>
    <property type="molecule type" value="Genomic_DNA"/>
</dbReference>
<keyword evidence="2" id="KW-0812">Transmembrane</keyword>
<dbReference type="PANTHER" id="PTHR46957:SF3">
    <property type="entry name" value="CYTOKINE RECEPTOR"/>
    <property type="match status" value="1"/>
</dbReference>
<dbReference type="InterPro" id="IPR050713">
    <property type="entry name" value="RTP_Phos/Ushers"/>
</dbReference>